<feature type="transmembrane region" description="Helical" evidence="1">
    <location>
        <begin position="31"/>
        <end position="51"/>
    </location>
</feature>
<reference evidence="2 3" key="1">
    <citation type="submission" date="2018-05" db="EMBL/GenBank/DDBJ databases">
        <title>genome sequencing of Nitrosopumilus sp. NM25.</title>
        <authorList>
            <person name="Mori K."/>
            <person name="Nakagawa T."/>
        </authorList>
    </citation>
    <scope>NUCLEOTIDE SEQUENCE [LARGE SCALE GENOMIC DNA]</scope>
    <source>
        <strain evidence="2 3">NM25</strain>
    </source>
</reference>
<protein>
    <submittedName>
        <fullName evidence="2">Uncharacterized protein</fullName>
    </submittedName>
</protein>
<feature type="transmembrane region" description="Helical" evidence="1">
    <location>
        <begin position="63"/>
        <end position="82"/>
    </location>
</feature>
<keyword evidence="1" id="KW-0812">Transmembrane</keyword>
<keyword evidence="1" id="KW-1133">Transmembrane helix</keyword>
<proteinExistence type="predicted"/>
<keyword evidence="3" id="KW-1185">Reference proteome</keyword>
<evidence type="ECO:0000313" key="2">
    <source>
        <dbReference type="EMBL" id="GBH34132.1"/>
    </source>
</evidence>
<dbReference type="Proteomes" id="UP000245829">
    <property type="component" value="Unassembled WGS sequence"/>
</dbReference>
<gene>
    <name evidence="2" type="ORF">NZNM25_09230</name>
</gene>
<evidence type="ECO:0000256" key="1">
    <source>
        <dbReference type="SAM" id="Phobius"/>
    </source>
</evidence>
<accession>A0A2S2KR36</accession>
<dbReference type="AlphaFoldDB" id="A0A2S2KR36"/>
<comment type="caution">
    <text evidence="2">The sequence shown here is derived from an EMBL/GenBank/DDBJ whole genome shotgun (WGS) entry which is preliminary data.</text>
</comment>
<keyword evidence="1" id="KW-0472">Membrane</keyword>
<dbReference type="EMBL" id="BGKI01000004">
    <property type="protein sequence ID" value="GBH34132.1"/>
    <property type="molecule type" value="Genomic_DNA"/>
</dbReference>
<organism evidence="2 3">
    <name type="scientific">Nitrosopumilus zosterae</name>
    <dbReference type="NCBI Taxonomy" id="718286"/>
    <lineage>
        <taxon>Archaea</taxon>
        <taxon>Nitrososphaerota</taxon>
        <taxon>Nitrososphaeria</taxon>
        <taxon>Nitrosopumilales</taxon>
        <taxon>Nitrosopumilaceae</taxon>
        <taxon>Nitrosopumilus</taxon>
    </lineage>
</organism>
<name>A0A2S2KR36_9ARCH</name>
<sequence>MYKSQKIMGYKRRNNRYNKPNRRKGDARPKLAIIGAISLAIGILLVHYVGIPAIYSEGKFDDNPALIVGMVGIVSGVVMLLLSLNKKRQGQLAGGMEAVGKAFEPDCNCCKCTNCDRNHNHWTHD</sequence>
<evidence type="ECO:0000313" key="3">
    <source>
        <dbReference type="Proteomes" id="UP000245829"/>
    </source>
</evidence>